<dbReference type="PANTHER" id="PTHR11550:SF0">
    <property type="entry name" value="CTP SYNTHASE-RELATED"/>
    <property type="match status" value="1"/>
</dbReference>
<dbReference type="GO" id="GO:0044210">
    <property type="term" value="P:'de novo' CTP biosynthetic process"/>
    <property type="evidence" value="ECO:0007669"/>
    <property type="project" value="UniProtKB-UniPathway"/>
</dbReference>
<gene>
    <name evidence="1" type="ORF">SAMN05192585_13124</name>
</gene>
<dbReference type="SUPFAM" id="SSF52317">
    <property type="entry name" value="Class I glutamine amidotransferase-like"/>
    <property type="match status" value="1"/>
</dbReference>
<dbReference type="Proteomes" id="UP000199182">
    <property type="component" value="Unassembled WGS sequence"/>
</dbReference>
<dbReference type="GO" id="GO:0016740">
    <property type="term" value="F:transferase activity"/>
    <property type="evidence" value="ECO:0007669"/>
    <property type="project" value="UniProtKB-KW"/>
</dbReference>
<dbReference type="UniPathway" id="UPA00159">
    <property type="reaction ID" value="UER00277"/>
</dbReference>
<proteinExistence type="predicted"/>
<sequence length="168" mass="18335">MNGAVAGIQFAREHDYPFIGTCGGFQHAVVEYARNVLKIEELKHADFDIYAPNSVITPLTCSLMGLTGDVHILSGTQVSAIYSDVIAEEKYTCNFGVSADIKERLDRSGLKVVGTDDNGETRIVELGGKTFYIATLLQPQLSSTPEHPHPLILAYLRAALAFHNGRQN</sequence>
<dbReference type="STRING" id="258515.SAMN05192585_13124"/>
<dbReference type="InterPro" id="IPR029062">
    <property type="entry name" value="Class_I_gatase-like"/>
</dbReference>
<accession>A0A1H0E108</accession>
<protein>
    <submittedName>
        <fullName evidence="1">Glutamine amidotransferase class-I</fullName>
    </submittedName>
</protein>
<evidence type="ECO:0000313" key="2">
    <source>
        <dbReference type="Proteomes" id="UP000199182"/>
    </source>
</evidence>
<evidence type="ECO:0000313" key="1">
    <source>
        <dbReference type="EMBL" id="SDN76049.1"/>
    </source>
</evidence>
<dbReference type="GO" id="GO:0019856">
    <property type="term" value="P:pyrimidine nucleobase biosynthetic process"/>
    <property type="evidence" value="ECO:0007669"/>
    <property type="project" value="TreeGrafter"/>
</dbReference>
<dbReference type="PANTHER" id="PTHR11550">
    <property type="entry name" value="CTP SYNTHASE"/>
    <property type="match status" value="1"/>
</dbReference>
<dbReference type="Gene3D" id="3.40.50.880">
    <property type="match status" value="1"/>
</dbReference>
<dbReference type="PROSITE" id="PS51273">
    <property type="entry name" value="GATASE_TYPE_1"/>
    <property type="match status" value="1"/>
</dbReference>
<dbReference type="GO" id="GO:0005829">
    <property type="term" value="C:cytosol"/>
    <property type="evidence" value="ECO:0007669"/>
    <property type="project" value="TreeGrafter"/>
</dbReference>
<dbReference type="InterPro" id="IPR004468">
    <property type="entry name" value="CTP_synthase"/>
</dbReference>
<name>A0A1H0E108_9FIRM</name>
<keyword evidence="2" id="KW-1185">Reference proteome</keyword>
<dbReference type="EMBL" id="FNID01000031">
    <property type="protein sequence ID" value="SDN76049.1"/>
    <property type="molecule type" value="Genomic_DNA"/>
</dbReference>
<keyword evidence="1" id="KW-0808">Transferase</keyword>
<organism evidence="1 2">
    <name type="scientific">Acetanaerobacterium elongatum</name>
    <dbReference type="NCBI Taxonomy" id="258515"/>
    <lineage>
        <taxon>Bacteria</taxon>
        <taxon>Bacillati</taxon>
        <taxon>Bacillota</taxon>
        <taxon>Clostridia</taxon>
        <taxon>Eubacteriales</taxon>
        <taxon>Oscillospiraceae</taxon>
        <taxon>Acetanaerobacterium</taxon>
    </lineage>
</organism>
<dbReference type="GO" id="GO:0003883">
    <property type="term" value="F:CTP synthase activity"/>
    <property type="evidence" value="ECO:0007669"/>
    <property type="project" value="InterPro"/>
</dbReference>
<dbReference type="AlphaFoldDB" id="A0A1H0E108"/>
<dbReference type="GO" id="GO:0042802">
    <property type="term" value="F:identical protein binding"/>
    <property type="evidence" value="ECO:0007669"/>
    <property type="project" value="TreeGrafter"/>
</dbReference>
<keyword evidence="1" id="KW-0315">Glutamine amidotransferase</keyword>
<reference evidence="1 2" key="1">
    <citation type="submission" date="2016-10" db="EMBL/GenBank/DDBJ databases">
        <authorList>
            <person name="de Groot N.N."/>
        </authorList>
    </citation>
    <scope>NUCLEOTIDE SEQUENCE [LARGE SCALE GENOMIC DNA]</scope>
    <source>
        <strain evidence="1 2">CGMCC 1.5012</strain>
    </source>
</reference>